<evidence type="ECO:0000256" key="4">
    <source>
        <dbReference type="ARBA" id="ARBA00023163"/>
    </source>
</evidence>
<protein>
    <recommendedName>
        <fullName evidence="2">Regulatory protein zeste</fullName>
    </recommendedName>
</protein>
<gene>
    <name evidence="8" type="ORF">PHAECO_LOCUS9903</name>
</gene>
<dbReference type="Proteomes" id="UP001153737">
    <property type="component" value="Chromosome 6"/>
</dbReference>
<evidence type="ECO:0000256" key="1">
    <source>
        <dbReference type="ARBA" id="ARBA00011764"/>
    </source>
</evidence>
<evidence type="ECO:0000256" key="5">
    <source>
        <dbReference type="ARBA" id="ARBA00025466"/>
    </source>
</evidence>
<evidence type="ECO:0000256" key="3">
    <source>
        <dbReference type="ARBA" id="ARBA00023015"/>
    </source>
</evidence>
<evidence type="ECO:0000313" key="8">
    <source>
        <dbReference type="EMBL" id="CAG9822862.1"/>
    </source>
</evidence>
<name>A0A9N9X254_PHACE</name>
<dbReference type="PANTHER" id="PTHR23098">
    <property type="entry name" value="AGAP001331-PA-RELATED"/>
    <property type="match status" value="1"/>
</dbReference>
<dbReference type="InterPro" id="IPR028002">
    <property type="entry name" value="Myb_DNA-bind_5"/>
</dbReference>
<feature type="region of interest" description="Disordered" evidence="6">
    <location>
        <begin position="163"/>
        <end position="193"/>
    </location>
</feature>
<keyword evidence="9" id="KW-1185">Reference proteome</keyword>
<dbReference type="AlphaFoldDB" id="A0A9N9X254"/>
<comment type="function">
    <text evidence="5">Involved in transvection phenomena (= synapsis-dependent gene expression), where the synaptic pairing of chromosomes carrying genes with which zeste interacts influences the expression of these genes. Zeste binds to DNA and stimulates transcription from a nearby promoter.</text>
</comment>
<organism evidence="8 9">
    <name type="scientific">Phaedon cochleariae</name>
    <name type="common">Mustard beetle</name>
    <dbReference type="NCBI Taxonomy" id="80249"/>
    <lineage>
        <taxon>Eukaryota</taxon>
        <taxon>Metazoa</taxon>
        <taxon>Ecdysozoa</taxon>
        <taxon>Arthropoda</taxon>
        <taxon>Hexapoda</taxon>
        <taxon>Insecta</taxon>
        <taxon>Pterygota</taxon>
        <taxon>Neoptera</taxon>
        <taxon>Endopterygota</taxon>
        <taxon>Coleoptera</taxon>
        <taxon>Polyphaga</taxon>
        <taxon>Cucujiformia</taxon>
        <taxon>Chrysomeloidea</taxon>
        <taxon>Chrysomelidae</taxon>
        <taxon>Chrysomelinae</taxon>
        <taxon>Chrysomelini</taxon>
        <taxon>Phaedon</taxon>
    </lineage>
</organism>
<dbReference type="PANTHER" id="PTHR23098:SF23">
    <property type="entry name" value="MYB-RELATED TRANSCRIPTION FACTOR, PARTNER OF PROFILIN-LIKE ISOFORM X2-RELATED"/>
    <property type="match status" value="1"/>
</dbReference>
<evidence type="ECO:0000259" key="7">
    <source>
        <dbReference type="Pfam" id="PF13873"/>
    </source>
</evidence>
<keyword evidence="4" id="KW-0804">Transcription</keyword>
<dbReference type="GO" id="GO:0005634">
    <property type="term" value="C:nucleus"/>
    <property type="evidence" value="ECO:0007669"/>
    <property type="project" value="TreeGrafter"/>
</dbReference>
<proteinExistence type="predicted"/>
<evidence type="ECO:0000313" key="9">
    <source>
        <dbReference type="Proteomes" id="UP001153737"/>
    </source>
</evidence>
<evidence type="ECO:0000256" key="2">
    <source>
        <dbReference type="ARBA" id="ARBA00016807"/>
    </source>
</evidence>
<feature type="region of interest" description="Disordered" evidence="6">
    <location>
        <begin position="78"/>
        <end position="99"/>
    </location>
</feature>
<accession>A0A9N9X254</accession>
<comment type="subunit">
    <text evidence="1">Self-associates forming complexes of several hundred monomers.</text>
</comment>
<dbReference type="Pfam" id="PF13873">
    <property type="entry name" value="Myb_DNA-bind_5"/>
    <property type="match status" value="1"/>
</dbReference>
<sequence>MEKIARENITPDQRRELVDFIKLHPQLNSGKFTNEFTFKKAQELWQSLANTLNAFPAGAHKDWKKWRKTWHDIKTRTKSKSSMIKQHRKRTGGGPPTDINIITQEEEVLGIMGQVIVDGHPGISESLVEFDVLTMLPDQTSIDHDYAFGVSQKEDSEIHVKENPNIADENDPPLEVPPVYKQQSSGKTKRPRRIQRLEQTISATSQLAAQTERDISLREHYYKRKNELYEQDITAKLRIASALERIAKCKEDMSKTQLSLPDSPCYDT</sequence>
<feature type="domain" description="Myb/SANT-like DNA-binding" evidence="7">
    <location>
        <begin position="8"/>
        <end position="80"/>
    </location>
</feature>
<dbReference type="OrthoDB" id="7543230at2759"/>
<evidence type="ECO:0000256" key="6">
    <source>
        <dbReference type="SAM" id="MobiDB-lite"/>
    </source>
</evidence>
<dbReference type="EMBL" id="OU896712">
    <property type="protein sequence ID" value="CAG9822862.1"/>
    <property type="molecule type" value="Genomic_DNA"/>
</dbReference>
<reference evidence="8" key="1">
    <citation type="submission" date="2022-01" db="EMBL/GenBank/DDBJ databases">
        <authorList>
            <person name="King R."/>
        </authorList>
    </citation>
    <scope>NUCLEOTIDE SEQUENCE</scope>
</reference>
<keyword evidence="3" id="KW-0805">Transcription regulation</keyword>
<reference evidence="8" key="2">
    <citation type="submission" date="2022-10" db="EMBL/GenBank/DDBJ databases">
        <authorList>
            <consortium name="ENA_rothamsted_submissions"/>
            <consortium name="culmorum"/>
            <person name="King R."/>
        </authorList>
    </citation>
    <scope>NUCLEOTIDE SEQUENCE</scope>
</reference>